<evidence type="ECO:0000256" key="7">
    <source>
        <dbReference type="ARBA" id="ARBA00023136"/>
    </source>
</evidence>
<reference evidence="12" key="1">
    <citation type="submission" date="2025-08" db="UniProtKB">
        <authorList>
            <consortium name="RefSeq"/>
        </authorList>
    </citation>
    <scope>IDENTIFICATION</scope>
</reference>
<sequence length="539" mass="62070">MEQLQYICNELSDKNEIDIIKRYGSNAKRYTVTLLILVVLAIPVFILYQLWPLICDILFPINETRPLSLLFITEYFVDQEKYYYLILIHANAATFIGVIALIATGTMFIAYLLLACGMFRIASYRIERAMAIDMLHKNSLEKKSPIYKGLICGVDMHRKAMKFSDLSISKFKVMFFLMLVVGVICTAINYFRFTIFLTSKCTSNLLINVLSSTLFYIVLIIKYGSFSMNIKVIKDLLEQIQYICNELSNDEIDIMKRYGCNVKHYTITLLLLVIFVTCVFILYPFWPLLSDILFPINETRSHLSLLFITEYFVDQEKYYYLIVIHANAATFIGTVAMLATGTILIAYQLLACGMFRIASYRFEQAMTIDTLHKNNLEKKILIYKGLICGVDMHRKAMKFSDLSVSKFKVMFFLMIIAGVMCTAINYFLIFQMVSFGFNIEKFFLPVIFALVHTLYLFIGGQIGQQIIDHNNDVLDTVYNIRWYIAPLQIQKMILFLLQKGCKVFNLNIAGLIVGSFEGVATLMSTTLSYFTVLYSTQNK</sequence>
<feature type="transmembrane region" description="Helical" evidence="10">
    <location>
        <begin position="442"/>
        <end position="458"/>
    </location>
</feature>
<gene>
    <name evidence="12" type="primary">LOC112552580</name>
</gene>
<keyword evidence="6 10" id="KW-1133">Transmembrane helix</keyword>
<dbReference type="OrthoDB" id="7550533at2759"/>
<comment type="subcellular location">
    <subcellularLocation>
        <location evidence="1">Cell membrane</location>
        <topology evidence="1">Multi-pass membrane protein</topology>
    </subcellularLocation>
</comment>
<keyword evidence="8" id="KW-0675">Receptor</keyword>
<dbReference type="Proteomes" id="UP000504615">
    <property type="component" value="Unplaced"/>
</dbReference>
<keyword evidence="5" id="KW-0552">Olfaction</keyword>
<keyword evidence="3" id="KW-0716">Sensory transduction</keyword>
<evidence type="ECO:0000256" key="1">
    <source>
        <dbReference type="ARBA" id="ARBA00004651"/>
    </source>
</evidence>
<evidence type="ECO:0000256" key="4">
    <source>
        <dbReference type="ARBA" id="ARBA00022692"/>
    </source>
</evidence>
<dbReference type="AlphaFoldDB" id="A0A8N1S771"/>
<feature type="transmembrane region" description="Helical" evidence="10">
    <location>
        <begin position="30"/>
        <end position="51"/>
    </location>
</feature>
<evidence type="ECO:0000256" key="2">
    <source>
        <dbReference type="ARBA" id="ARBA00022475"/>
    </source>
</evidence>
<evidence type="ECO:0000313" key="11">
    <source>
        <dbReference type="Proteomes" id="UP000504615"/>
    </source>
</evidence>
<accession>A0A8N1S771</accession>
<keyword evidence="4 10" id="KW-0812">Transmembrane</keyword>
<keyword evidence="7 10" id="KW-0472">Membrane</keyword>
<evidence type="ECO:0000313" key="12">
    <source>
        <dbReference type="RefSeq" id="XP_025073952.1"/>
    </source>
</evidence>
<keyword evidence="11" id="KW-1185">Reference proteome</keyword>
<feature type="transmembrane region" description="Helical" evidence="10">
    <location>
        <begin position="205"/>
        <end position="224"/>
    </location>
</feature>
<dbReference type="InterPro" id="IPR004117">
    <property type="entry name" value="7tm6_olfct_rcpt"/>
</dbReference>
<dbReference type="GO" id="GO:0005886">
    <property type="term" value="C:plasma membrane"/>
    <property type="evidence" value="ECO:0007669"/>
    <property type="project" value="UniProtKB-SubCell"/>
</dbReference>
<feature type="transmembrane region" description="Helical" evidence="10">
    <location>
        <begin position="265"/>
        <end position="286"/>
    </location>
</feature>
<dbReference type="GO" id="GO:0007165">
    <property type="term" value="P:signal transduction"/>
    <property type="evidence" value="ECO:0007669"/>
    <property type="project" value="UniProtKB-KW"/>
</dbReference>
<dbReference type="PANTHER" id="PTHR21137">
    <property type="entry name" value="ODORANT RECEPTOR"/>
    <property type="match status" value="1"/>
</dbReference>
<evidence type="ECO:0000256" key="6">
    <source>
        <dbReference type="ARBA" id="ARBA00022989"/>
    </source>
</evidence>
<feature type="transmembrane region" description="Helical" evidence="10">
    <location>
        <begin position="171"/>
        <end position="193"/>
    </location>
</feature>
<dbReference type="PANTHER" id="PTHR21137:SF35">
    <property type="entry name" value="ODORANT RECEPTOR 19A-RELATED"/>
    <property type="match status" value="1"/>
</dbReference>
<evidence type="ECO:0000256" key="9">
    <source>
        <dbReference type="ARBA" id="ARBA00023224"/>
    </source>
</evidence>
<name>A0A8N1S771_9HYME</name>
<evidence type="ECO:0000256" key="10">
    <source>
        <dbReference type="SAM" id="Phobius"/>
    </source>
</evidence>
<proteinExistence type="predicted"/>
<feature type="transmembrane region" description="Helical" evidence="10">
    <location>
        <begin position="318"/>
        <end position="347"/>
    </location>
</feature>
<protein>
    <submittedName>
        <fullName evidence="12">Uncharacterized protein LOC112552580</fullName>
    </submittedName>
</protein>
<feature type="transmembrane region" description="Helical" evidence="10">
    <location>
        <begin position="407"/>
        <end position="430"/>
    </location>
</feature>
<dbReference type="RefSeq" id="XP_025073952.1">
    <property type="nucleotide sequence ID" value="XM_025218167.1"/>
</dbReference>
<dbReference type="GO" id="GO:0005549">
    <property type="term" value="F:odorant binding"/>
    <property type="evidence" value="ECO:0007669"/>
    <property type="project" value="InterPro"/>
</dbReference>
<keyword evidence="9" id="KW-0807">Transducer</keyword>
<feature type="transmembrane region" description="Helical" evidence="10">
    <location>
        <begin position="82"/>
        <end position="115"/>
    </location>
</feature>
<dbReference type="GeneID" id="112552580"/>
<organism evidence="11 12">
    <name type="scientific">Pogonomyrmex barbatus</name>
    <name type="common">red harvester ant</name>
    <dbReference type="NCBI Taxonomy" id="144034"/>
    <lineage>
        <taxon>Eukaryota</taxon>
        <taxon>Metazoa</taxon>
        <taxon>Ecdysozoa</taxon>
        <taxon>Arthropoda</taxon>
        <taxon>Hexapoda</taxon>
        <taxon>Insecta</taxon>
        <taxon>Pterygota</taxon>
        <taxon>Neoptera</taxon>
        <taxon>Endopterygota</taxon>
        <taxon>Hymenoptera</taxon>
        <taxon>Apocrita</taxon>
        <taxon>Aculeata</taxon>
        <taxon>Formicoidea</taxon>
        <taxon>Formicidae</taxon>
        <taxon>Myrmicinae</taxon>
        <taxon>Pogonomyrmex</taxon>
    </lineage>
</organism>
<evidence type="ECO:0000256" key="5">
    <source>
        <dbReference type="ARBA" id="ARBA00022725"/>
    </source>
</evidence>
<dbReference type="GO" id="GO:0004984">
    <property type="term" value="F:olfactory receptor activity"/>
    <property type="evidence" value="ECO:0007669"/>
    <property type="project" value="InterPro"/>
</dbReference>
<keyword evidence="2" id="KW-1003">Cell membrane</keyword>
<evidence type="ECO:0000256" key="8">
    <source>
        <dbReference type="ARBA" id="ARBA00023170"/>
    </source>
</evidence>
<dbReference type="Pfam" id="PF02949">
    <property type="entry name" value="7tm_6"/>
    <property type="match status" value="2"/>
</dbReference>
<evidence type="ECO:0000256" key="3">
    <source>
        <dbReference type="ARBA" id="ARBA00022606"/>
    </source>
</evidence>